<evidence type="ECO:0000313" key="4">
    <source>
        <dbReference type="Proteomes" id="UP001140510"/>
    </source>
</evidence>
<feature type="compositionally biased region" description="Basic and acidic residues" evidence="1">
    <location>
        <begin position="41"/>
        <end position="53"/>
    </location>
</feature>
<dbReference type="Proteomes" id="UP001140510">
    <property type="component" value="Unassembled WGS sequence"/>
</dbReference>
<dbReference type="EMBL" id="JAPEVA010000043">
    <property type="protein sequence ID" value="KAJ4404386.1"/>
    <property type="molecule type" value="Genomic_DNA"/>
</dbReference>
<organism evidence="3 4">
    <name type="scientific">Didymella pomorum</name>
    <dbReference type="NCBI Taxonomy" id="749634"/>
    <lineage>
        <taxon>Eukaryota</taxon>
        <taxon>Fungi</taxon>
        <taxon>Dikarya</taxon>
        <taxon>Ascomycota</taxon>
        <taxon>Pezizomycotina</taxon>
        <taxon>Dothideomycetes</taxon>
        <taxon>Pleosporomycetidae</taxon>
        <taxon>Pleosporales</taxon>
        <taxon>Pleosporineae</taxon>
        <taxon>Didymellaceae</taxon>
        <taxon>Didymella</taxon>
    </lineage>
</organism>
<comment type="caution">
    <text evidence="3">The sequence shown here is derived from an EMBL/GenBank/DDBJ whole genome shotgun (WGS) entry which is preliminary data.</text>
</comment>
<dbReference type="AlphaFoldDB" id="A0A9W8ZBB7"/>
<sequence length="181" mass="19730">MSSKSELTSRAKDLPGNKPVAKSHRASATDCTEHWEDEEHLEQNKKDFQEFRAQHNKSSSSGSASGGSDSDLHGEVPGGMKRGRGANLPGTGNPSKKAKGEERDPSSLPRGDKTRVPNVGQHVHWKHGKGFAKGEVVEVLYEEKEVEGKKAEASKEDPRLVLKTDSSGKVAVHKPEDCYFD</sequence>
<dbReference type="Gene3D" id="2.30.30.1060">
    <property type="match status" value="1"/>
</dbReference>
<feature type="compositionally biased region" description="Low complexity" evidence="1">
    <location>
        <begin position="58"/>
        <end position="69"/>
    </location>
</feature>
<reference evidence="3" key="1">
    <citation type="submission" date="2022-10" db="EMBL/GenBank/DDBJ databases">
        <title>Tapping the CABI collections for fungal endophytes: first genome assemblies for Collariella, Neodidymelliopsis, Ascochyta clinopodiicola, Didymella pomorum, Didymosphaeria variabile, Neocosmospora piperis and Neocucurbitaria cava.</title>
        <authorList>
            <person name="Hill R."/>
        </authorList>
    </citation>
    <scope>NUCLEOTIDE SEQUENCE</scope>
    <source>
        <strain evidence="3">IMI 355091</strain>
    </source>
</reference>
<feature type="region of interest" description="Disordered" evidence="1">
    <location>
        <begin position="1"/>
        <end position="127"/>
    </location>
</feature>
<keyword evidence="4" id="KW-1185">Reference proteome</keyword>
<name>A0A9W8ZBB7_9PLEO</name>
<feature type="compositionally biased region" description="Basic and acidic residues" evidence="1">
    <location>
        <begin position="98"/>
        <end position="115"/>
    </location>
</feature>
<evidence type="ECO:0000313" key="3">
    <source>
        <dbReference type="EMBL" id="KAJ4404386.1"/>
    </source>
</evidence>
<gene>
    <name evidence="3" type="ORF">N0V91_005907</name>
</gene>
<evidence type="ECO:0000256" key="1">
    <source>
        <dbReference type="SAM" id="MobiDB-lite"/>
    </source>
</evidence>
<proteinExistence type="predicted"/>
<protein>
    <recommendedName>
        <fullName evidence="2">Hypervirulence associated protein TUDOR domain-containing protein</fullName>
    </recommendedName>
</protein>
<dbReference type="InterPro" id="IPR021331">
    <property type="entry name" value="Hva1_TUDOR"/>
</dbReference>
<dbReference type="OrthoDB" id="3360421at2759"/>
<feature type="domain" description="Hypervirulence associated protein TUDOR" evidence="2">
    <location>
        <begin position="120"/>
        <end position="176"/>
    </location>
</feature>
<dbReference type="Pfam" id="PF11160">
    <property type="entry name" value="Hva1_TUDOR"/>
    <property type="match status" value="1"/>
</dbReference>
<evidence type="ECO:0000259" key="2">
    <source>
        <dbReference type="Pfam" id="PF11160"/>
    </source>
</evidence>
<accession>A0A9W8ZBB7</accession>